<evidence type="ECO:0000313" key="2">
    <source>
        <dbReference type="EMBL" id="MUN64767.1"/>
    </source>
</evidence>
<name>A0A6N8GRD3_9MICC</name>
<dbReference type="EMBL" id="WOGU01000019">
    <property type="protein sequence ID" value="MUN64767.1"/>
    <property type="molecule type" value="Genomic_DNA"/>
</dbReference>
<dbReference type="Proteomes" id="UP000436989">
    <property type="component" value="Unassembled WGS sequence"/>
</dbReference>
<organism evidence="2 3">
    <name type="scientific">Kocuria sediminis</name>
    <dbReference type="NCBI Taxonomy" id="1038857"/>
    <lineage>
        <taxon>Bacteria</taxon>
        <taxon>Bacillati</taxon>
        <taxon>Actinomycetota</taxon>
        <taxon>Actinomycetes</taxon>
        <taxon>Micrococcales</taxon>
        <taxon>Micrococcaceae</taxon>
        <taxon>Kocuria</taxon>
    </lineage>
</organism>
<comment type="caution">
    <text evidence="2">The sequence shown here is derived from an EMBL/GenBank/DDBJ whole genome shotgun (WGS) entry which is preliminary data.</text>
</comment>
<evidence type="ECO:0000313" key="3">
    <source>
        <dbReference type="Proteomes" id="UP000436989"/>
    </source>
</evidence>
<keyword evidence="1" id="KW-1133">Transmembrane helix</keyword>
<keyword evidence="3" id="KW-1185">Reference proteome</keyword>
<evidence type="ECO:0000256" key="1">
    <source>
        <dbReference type="SAM" id="Phobius"/>
    </source>
</evidence>
<reference evidence="2 3" key="1">
    <citation type="submission" date="2019-12" db="EMBL/GenBank/DDBJ databases">
        <authorList>
            <person name="Shi Y."/>
        </authorList>
    </citation>
    <scope>NUCLEOTIDE SEQUENCE [LARGE SCALE GENOMIC DNA]</scope>
    <source>
        <strain evidence="2 3">JCM 17929</strain>
    </source>
</reference>
<keyword evidence="1" id="KW-0812">Transmembrane</keyword>
<accession>A0A6N8GRD3</accession>
<dbReference type="AlphaFoldDB" id="A0A6N8GRD3"/>
<dbReference type="RefSeq" id="WP_156270646.1">
    <property type="nucleotide sequence ID" value="NZ_WOGU01000019.1"/>
</dbReference>
<sequence>MNQLSVLLLTTPILLRHRAEDVLVRRQNDVVWALIVIPIAVVIALGLITAWFIYCQRKGMWPAMDMPSWNSGGTWKLYCKR</sequence>
<protein>
    <submittedName>
        <fullName evidence="2">Uncharacterized protein</fullName>
    </submittedName>
</protein>
<keyword evidence="1" id="KW-0472">Membrane</keyword>
<feature type="transmembrane region" description="Helical" evidence="1">
    <location>
        <begin position="29"/>
        <end position="54"/>
    </location>
</feature>
<proteinExistence type="predicted"/>
<gene>
    <name evidence="2" type="ORF">GMA12_16740</name>
</gene>